<dbReference type="Proteomes" id="UP000266673">
    <property type="component" value="Unassembled WGS sequence"/>
</dbReference>
<evidence type="ECO:0000313" key="1">
    <source>
        <dbReference type="EMBL" id="RIB17836.1"/>
    </source>
</evidence>
<gene>
    <name evidence="1" type="ORF">C2G38_2186250</name>
</gene>
<accession>A0A397VES8</accession>
<dbReference type="EMBL" id="QKWP01000579">
    <property type="protein sequence ID" value="RIB17836.1"/>
    <property type="molecule type" value="Genomic_DNA"/>
</dbReference>
<comment type="caution">
    <text evidence="1">The sequence shown here is derived from an EMBL/GenBank/DDBJ whole genome shotgun (WGS) entry which is preliminary data.</text>
</comment>
<protein>
    <submittedName>
        <fullName evidence="1">Uncharacterized protein</fullName>
    </submittedName>
</protein>
<name>A0A397VES8_9GLOM</name>
<reference evidence="1 2" key="1">
    <citation type="submission" date="2018-06" db="EMBL/GenBank/DDBJ databases">
        <title>Comparative genomics reveals the genomic features of Rhizophagus irregularis, R. cerebriforme, R. diaphanum and Gigaspora rosea, and their symbiotic lifestyle signature.</title>
        <authorList>
            <person name="Morin E."/>
            <person name="San Clemente H."/>
            <person name="Chen E.C.H."/>
            <person name="De La Providencia I."/>
            <person name="Hainaut M."/>
            <person name="Kuo A."/>
            <person name="Kohler A."/>
            <person name="Murat C."/>
            <person name="Tang N."/>
            <person name="Roy S."/>
            <person name="Loubradou J."/>
            <person name="Henrissat B."/>
            <person name="Grigoriev I.V."/>
            <person name="Corradi N."/>
            <person name="Roux C."/>
            <person name="Martin F.M."/>
        </authorList>
    </citation>
    <scope>NUCLEOTIDE SEQUENCE [LARGE SCALE GENOMIC DNA]</scope>
    <source>
        <strain evidence="1 2">DAOM 194757</strain>
    </source>
</reference>
<organism evidence="1 2">
    <name type="scientific">Gigaspora rosea</name>
    <dbReference type="NCBI Taxonomy" id="44941"/>
    <lineage>
        <taxon>Eukaryota</taxon>
        <taxon>Fungi</taxon>
        <taxon>Fungi incertae sedis</taxon>
        <taxon>Mucoromycota</taxon>
        <taxon>Glomeromycotina</taxon>
        <taxon>Glomeromycetes</taxon>
        <taxon>Diversisporales</taxon>
        <taxon>Gigasporaceae</taxon>
        <taxon>Gigaspora</taxon>
    </lineage>
</organism>
<sequence length="110" mass="12918">MVQIENKYGSSYVRVDLLDDSNEGKIHARLYDLKSDSDQEFVLIISSNRAQFVCKSNIFRFIACLGSVLEEYHSNSYWLEKILHLKNLHIFILLKNLVNLTNQLRKQKEL</sequence>
<proteinExistence type="predicted"/>
<dbReference type="AlphaFoldDB" id="A0A397VES8"/>
<evidence type="ECO:0000313" key="2">
    <source>
        <dbReference type="Proteomes" id="UP000266673"/>
    </source>
</evidence>
<dbReference type="OrthoDB" id="2384401at2759"/>
<keyword evidence="2" id="KW-1185">Reference proteome</keyword>